<dbReference type="InterPro" id="IPR001480">
    <property type="entry name" value="Bulb-type_lectin_dom"/>
</dbReference>
<dbReference type="SUPFAM" id="SSF51110">
    <property type="entry name" value="alpha-D-mannose-specific plant lectins"/>
    <property type="match status" value="1"/>
</dbReference>
<feature type="signal peptide" evidence="1">
    <location>
        <begin position="1"/>
        <end position="21"/>
    </location>
</feature>
<protein>
    <recommendedName>
        <fullName evidence="2">Bulb-type lectin domain-containing protein</fullName>
    </recommendedName>
</protein>
<dbReference type="GO" id="GO:0009505">
    <property type="term" value="C:plant-type cell wall"/>
    <property type="evidence" value="ECO:0007669"/>
    <property type="project" value="TreeGrafter"/>
</dbReference>
<feature type="chain" id="PRO_5042154254" description="Bulb-type lectin domain-containing protein" evidence="1">
    <location>
        <begin position="22"/>
        <end position="361"/>
    </location>
</feature>
<dbReference type="PROSITE" id="PS50927">
    <property type="entry name" value="BULB_LECTIN"/>
    <property type="match status" value="1"/>
</dbReference>
<dbReference type="EMBL" id="JAJJMB010017954">
    <property type="protein sequence ID" value="KAI3833542.1"/>
    <property type="molecule type" value="Genomic_DNA"/>
</dbReference>
<comment type="caution">
    <text evidence="3">The sequence shown here is derived from an EMBL/GenBank/DDBJ whole genome shotgun (WGS) entry which is preliminary data.</text>
</comment>
<keyword evidence="4" id="KW-1185">Reference proteome</keyword>
<dbReference type="CDD" id="cd00028">
    <property type="entry name" value="B_lectin"/>
    <property type="match status" value="1"/>
</dbReference>
<dbReference type="Gene3D" id="2.90.10.10">
    <property type="entry name" value="Bulb-type lectin domain"/>
    <property type="match status" value="1"/>
</dbReference>
<evidence type="ECO:0000313" key="3">
    <source>
        <dbReference type="EMBL" id="KAI3833542.1"/>
    </source>
</evidence>
<name>A0AAD4RV38_9MAGN</name>
<dbReference type="AlphaFoldDB" id="A0AAD4RV38"/>
<evidence type="ECO:0000259" key="2">
    <source>
        <dbReference type="PROSITE" id="PS50927"/>
    </source>
</evidence>
<proteinExistence type="predicted"/>
<dbReference type="Proteomes" id="UP001202328">
    <property type="component" value="Unassembled WGS sequence"/>
</dbReference>
<dbReference type="InterPro" id="IPR036426">
    <property type="entry name" value="Bulb-type_lectin_dom_sf"/>
</dbReference>
<evidence type="ECO:0000256" key="1">
    <source>
        <dbReference type="SAM" id="SignalP"/>
    </source>
</evidence>
<dbReference type="Pfam" id="PF01453">
    <property type="entry name" value="B_lectin"/>
    <property type="match status" value="1"/>
</dbReference>
<dbReference type="PANTHER" id="PTHR32444">
    <property type="entry name" value="BULB-TYPE LECTIN DOMAIN-CONTAINING PROTEIN"/>
    <property type="match status" value="1"/>
</dbReference>
<keyword evidence="1" id="KW-0732">Signal</keyword>
<evidence type="ECO:0000313" key="4">
    <source>
        <dbReference type="Proteomes" id="UP001202328"/>
    </source>
</evidence>
<feature type="domain" description="Bulb-type lectin" evidence="2">
    <location>
        <begin position="39"/>
        <end position="166"/>
    </location>
</feature>
<sequence length="361" mass="40541">MHFYLVFFIIFFCYCSVLVQAQVPKNRTFRIINQGDYQDAVSEYGATFRFAKPNANFNTDPFGLYFYNTTFNAYVLGIGGGSRQNIMLTMADQIHWVWDANRNDPVREKATLTFGRNGNLVLADVDGRIVWQTYTANKGVTGISMKKNGNLVLHDKNGRFIWQSFQHPTDTLVGGQSLQLKGSNTKLVSRTSNPSSYDGPYSLVIGEKHGLMMYKNTSGKLVQYAGWEAKGVSNVTFHSVKRIDPVQPEPNFEVKGNTSYFLSLGFSNGKNSKRVVLKIMANTYGHYSHLRIESDGNLKVYSYSLRQNFPEMTSWEKDYAFFGDTVKECALRSKCGTSGKCYGRLCSACPRNGSSGCMITS</sequence>
<reference evidence="3" key="1">
    <citation type="submission" date="2022-04" db="EMBL/GenBank/DDBJ databases">
        <title>A functionally conserved STORR gene fusion in Papaver species that diverged 16.8 million years ago.</title>
        <authorList>
            <person name="Catania T."/>
        </authorList>
    </citation>
    <scope>NUCLEOTIDE SEQUENCE</scope>
    <source>
        <strain evidence="3">S-188037</strain>
    </source>
</reference>
<dbReference type="SMART" id="SM00108">
    <property type="entry name" value="B_lectin"/>
    <property type="match status" value="1"/>
</dbReference>
<dbReference type="PANTHER" id="PTHR32444:SF58">
    <property type="entry name" value="BULB-TYPE LECTIN DOMAIN-CONTAINING PROTEIN"/>
    <property type="match status" value="1"/>
</dbReference>
<gene>
    <name evidence="3" type="ORF">MKW98_024541</name>
</gene>
<accession>A0AAD4RV38</accession>
<organism evidence="3 4">
    <name type="scientific">Papaver atlanticum</name>
    <dbReference type="NCBI Taxonomy" id="357466"/>
    <lineage>
        <taxon>Eukaryota</taxon>
        <taxon>Viridiplantae</taxon>
        <taxon>Streptophyta</taxon>
        <taxon>Embryophyta</taxon>
        <taxon>Tracheophyta</taxon>
        <taxon>Spermatophyta</taxon>
        <taxon>Magnoliopsida</taxon>
        <taxon>Ranunculales</taxon>
        <taxon>Papaveraceae</taxon>
        <taxon>Papaveroideae</taxon>
        <taxon>Papaver</taxon>
    </lineage>
</organism>